<feature type="non-terminal residue" evidence="4">
    <location>
        <position position="1"/>
    </location>
</feature>
<dbReference type="CDD" id="cd05300">
    <property type="entry name" value="2-Hacid_dh_1"/>
    <property type="match status" value="1"/>
</dbReference>
<evidence type="ECO:0000313" key="4">
    <source>
        <dbReference type="EMBL" id="KAF8820592.1"/>
    </source>
</evidence>
<dbReference type="Gene3D" id="3.40.50.720">
    <property type="entry name" value="NAD(P)-binding Rossmann-like Domain"/>
    <property type="match status" value="4"/>
</dbReference>
<name>A0ABQ7J9C9_9APIC</name>
<reference evidence="4 5" key="1">
    <citation type="journal article" date="2020" name="bioRxiv">
        <title>Metabolic contributions of an alphaproteobacterial endosymbiont in the apicomplexan Cardiosporidium cionae.</title>
        <authorList>
            <person name="Hunter E.S."/>
            <person name="Paight C.J."/>
            <person name="Lane C.E."/>
        </authorList>
    </citation>
    <scope>NUCLEOTIDE SEQUENCE [LARGE SCALE GENOMIC DNA]</scope>
    <source>
        <strain evidence="4">ESH_2018</strain>
    </source>
</reference>
<keyword evidence="1" id="KW-0560">Oxidoreductase</keyword>
<dbReference type="PANTHER" id="PTHR43333">
    <property type="entry name" value="2-HACID_DH_C DOMAIN-CONTAINING PROTEIN"/>
    <property type="match status" value="1"/>
</dbReference>
<feature type="domain" description="D-isomer specific 2-hydroxyacid dehydrogenase NAD-binding" evidence="3">
    <location>
        <begin position="322"/>
        <end position="361"/>
    </location>
</feature>
<gene>
    <name evidence="4" type="ORF">IE077_003010</name>
</gene>
<dbReference type="Proteomes" id="UP000823046">
    <property type="component" value="Unassembled WGS sequence"/>
</dbReference>
<evidence type="ECO:0000256" key="1">
    <source>
        <dbReference type="ARBA" id="ARBA00023002"/>
    </source>
</evidence>
<dbReference type="EMBL" id="JADAQX010000347">
    <property type="protein sequence ID" value="KAF8820592.1"/>
    <property type="molecule type" value="Genomic_DNA"/>
</dbReference>
<evidence type="ECO:0000256" key="2">
    <source>
        <dbReference type="ARBA" id="ARBA00023027"/>
    </source>
</evidence>
<evidence type="ECO:0000313" key="5">
    <source>
        <dbReference type="Proteomes" id="UP000823046"/>
    </source>
</evidence>
<organism evidence="4 5">
    <name type="scientific">Cardiosporidium cionae</name>
    <dbReference type="NCBI Taxonomy" id="476202"/>
    <lineage>
        <taxon>Eukaryota</taxon>
        <taxon>Sar</taxon>
        <taxon>Alveolata</taxon>
        <taxon>Apicomplexa</taxon>
        <taxon>Aconoidasida</taxon>
        <taxon>Nephromycida</taxon>
        <taxon>Cardiosporidium</taxon>
    </lineage>
</organism>
<evidence type="ECO:0000259" key="3">
    <source>
        <dbReference type="Pfam" id="PF02826"/>
    </source>
</evidence>
<protein>
    <submittedName>
        <fullName evidence="4">Erythronate-4-phosphate dehydrogenase domain-containing protein</fullName>
    </submittedName>
</protein>
<keyword evidence="5" id="KW-1185">Reference proteome</keyword>
<feature type="domain" description="D-isomer specific 2-hydroxyacid dehydrogenase NAD-binding" evidence="3">
    <location>
        <begin position="167"/>
        <end position="307"/>
    </location>
</feature>
<keyword evidence="2" id="KW-0520">NAD</keyword>
<proteinExistence type="predicted"/>
<accession>A0ABQ7J9C9</accession>
<dbReference type="SUPFAM" id="SSF52283">
    <property type="entry name" value="Formate/glycerate dehydrogenase catalytic domain-like"/>
    <property type="match status" value="1"/>
</dbReference>
<dbReference type="SUPFAM" id="SSF51735">
    <property type="entry name" value="NAD(P)-binding Rossmann-fold domains"/>
    <property type="match status" value="1"/>
</dbReference>
<comment type="caution">
    <text evidence="4">The sequence shown here is derived from an EMBL/GenBank/DDBJ whole genome shotgun (WGS) entry which is preliminary data.</text>
</comment>
<dbReference type="InterPro" id="IPR006140">
    <property type="entry name" value="D-isomer_DH_NAD-bd"/>
</dbReference>
<dbReference type="PANTHER" id="PTHR43333:SF1">
    <property type="entry name" value="D-ISOMER SPECIFIC 2-HYDROXYACID DEHYDROGENASE NAD-BINDING DOMAIN-CONTAINING PROTEIN"/>
    <property type="match status" value="1"/>
</dbReference>
<dbReference type="InterPro" id="IPR036291">
    <property type="entry name" value="NAD(P)-bd_dom_sf"/>
</dbReference>
<sequence>DSSNATLVNDKATHVKSTRFSIHFSNYVLVLRTVLIICIFCKQMEPIHLIVVGRLYSGLGLSALPVIRKISSLYPNISLYFADSVQDIQKIPEISQISCALYIPRGYLDVLSYLIDHATSLKWIHSWVVGVDPIASVIKEKLIGSDIVLTNARGAFSTSLAEWVFAASFHFVKEIPRIMENTKRCNWDVFPMEQLHGKTMGFLGFGDIAKATARLAKMFGMKVIACRKCDKDDHKDLVDEIYLFSNDGIAKVLTAGDIIVCSLPATDETKKCLNYEKFYLMKSNAVFLSIGRGSVIVENDLAKVTENYGLYKNVKMLQNCRKILKEKIICGAALDVFEFEPLDETSPLWNLPNILITAHNADREPGYDAMSYQVWVRNVNAFLKGARCEEEFVTPLQNFLYMHSNEFNYVH</sequence>
<dbReference type="Pfam" id="PF02826">
    <property type="entry name" value="2-Hacid_dh_C"/>
    <property type="match status" value="2"/>
</dbReference>